<evidence type="ECO:0000256" key="6">
    <source>
        <dbReference type="RuleBase" id="RU000354"/>
    </source>
</evidence>
<evidence type="ECO:0000256" key="3">
    <source>
        <dbReference type="ARBA" id="ARBA00022525"/>
    </source>
</evidence>
<dbReference type="SMART" id="SM00204">
    <property type="entry name" value="TGFB"/>
    <property type="match status" value="1"/>
</dbReference>
<dbReference type="InterPro" id="IPR017948">
    <property type="entry name" value="TGFb_CS"/>
</dbReference>
<organism evidence="8 9">
    <name type="scientific">Caerostris extrusa</name>
    <name type="common">Bark spider</name>
    <name type="synonym">Caerostris bankana</name>
    <dbReference type="NCBI Taxonomy" id="172846"/>
    <lineage>
        <taxon>Eukaryota</taxon>
        <taxon>Metazoa</taxon>
        <taxon>Ecdysozoa</taxon>
        <taxon>Arthropoda</taxon>
        <taxon>Chelicerata</taxon>
        <taxon>Arachnida</taxon>
        <taxon>Araneae</taxon>
        <taxon>Araneomorphae</taxon>
        <taxon>Entelegynae</taxon>
        <taxon>Araneoidea</taxon>
        <taxon>Araneidae</taxon>
        <taxon>Caerostris</taxon>
    </lineage>
</organism>
<feature type="domain" description="TGF-beta family profile" evidence="7">
    <location>
        <begin position="81"/>
        <end position="197"/>
    </location>
</feature>
<keyword evidence="9" id="KW-1185">Reference proteome</keyword>
<dbReference type="GO" id="GO:0005125">
    <property type="term" value="F:cytokine activity"/>
    <property type="evidence" value="ECO:0007669"/>
    <property type="project" value="TreeGrafter"/>
</dbReference>
<comment type="similarity">
    <text evidence="2 6">Belongs to the TGF-beta family.</text>
</comment>
<evidence type="ECO:0000256" key="1">
    <source>
        <dbReference type="ARBA" id="ARBA00004613"/>
    </source>
</evidence>
<gene>
    <name evidence="8" type="primary">AVEN_677_1</name>
    <name evidence="8" type="ORF">CEXT_349901</name>
</gene>
<evidence type="ECO:0000259" key="7">
    <source>
        <dbReference type="PROSITE" id="PS51362"/>
    </source>
</evidence>
<dbReference type="InterPro" id="IPR029034">
    <property type="entry name" value="Cystine-knot_cytokine"/>
</dbReference>
<evidence type="ECO:0000313" key="9">
    <source>
        <dbReference type="Proteomes" id="UP001054945"/>
    </source>
</evidence>
<dbReference type="GO" id="GO:0005615">
    <property type="term" value="C:extracellular space"/>
    <property type="evidence" value="ECO:0007669"/>
    <property type="project" value="TreeGrafter"/>
</dbReference>
<keyword evidence="3" id="KW-0964">Secreted</keyword>
<dbReference type="Pfam" id="PF00019">
    <property type="entry name" value="TGF_beta"/>
    <property type="match status" value="1"/>
</dbReference>
<dbReference type="AlphaFoldDB" id="A0AAV4XR59"/>
<evidence type="ECO:0000256" key="4">
    <source>
        <dbReference type="ARBA" id="ARBA00023030"/>
    </source>
</evidence>
<protein>
    <submittedName>
        <fullName evidence="8">TGF_BETA_2 domain-containing protein</fullName>
    </submittedName>
</protein>
<dbReference type="GO" id="GO:0008083">
    <property type="term" value="F:growth factor activity"/>
    <property type="evidence" value="ECO:0007669"/>
    <property type="project" value="UniProtKB-KW"/>
</dbReference>
<dbReference type="EMBL" id="BPLR01018040">
    <property type="protein sequence ID" value="GIY96374.1"/>
    <property type="molecule type" value="Genomic_DNA"/>
</dbReference>
<proteinExistence type="inferred from homology"/>
<accession>A0AAV4XR59</accession>
<evidence type="ECO:0000256" key="5">
    <source>
        <dbReference type="ARBA" id="ARBA00023157"/>
    </source>
</evidence>
<dbReference type="PANTHER" id="PTHR11848:SF262">
    <property type="entry name" value="LD29161P"/>
    <property type="match status" value="1"/>
</dbReference>
<comment type="subcellular location">
    <subcellularLocation>
        <location evidence="1">Secreted</location>
    </subcellularLocation>
</comment>
<dbReference type="InterPro" id="IPR015615">
    <property type="entry name" value="TGF-beta-rel"/>
</dbReference>
<evidence type="ECO:0000256" key="2">
    <source>
        <dbReference type="ARBA" id="ARBA00006656"/>
    </source>
</evidence>
<dbReference type="PROSITE" id="PS51362">
    <property type="entry name" value="TGF_BETA_2"/>
    <property type="match status" value="1"/>
</dbReference>
<keyword evidence="5" id="KW-1015">Disulfide bond</keyword>
<dbReference type="Gene3D" id="2.10.90.10">
    <property type="entry name" value="Cystine-knot cytokines"/>
    <property type="match status" value="1"/>
</dbReference>
<reference evidence="8 9" key="1">
    <citation type="submission" date="2021-06" db="EMBL/GenBank/DDBJ databases">
        <title>Caerostris extrusa draft genome.</title>
        <authorList>
            <person name="Kono N."/>
            <person name="Arakawa K."/>
        </authorList>
    </citation>
    <scope>NUCLEOTIDE SEQUENCE [LARGE SCALE GENOMIC DNA]</scope>
</reference>
<dbReference type="SUPFAM" id="SSF57501">
    <property type="entry name" value="Cystine-knot cytokines"/>
    <property type="match status" value="1"/>
</dbReference>
<name>A0AAV4XR59_CAEEX</name>
<comment type="caution">
    <text evidence="8">The sequence shown here is derived from an EMBL/GenBank/DDBJ whole genome shotgun (WGS) entry which is preliminary data.</text>
</comment>
<keyword evidence="4 6" id="KW-0339">Growth factor</keyword>
<sequence length="201" mass="23332">MLIHRWKKKDPLIKLREDSSKSKNISGWVTFELPKNLALKTENRSLLCSLEIEGSNVDTDGEESPFLVITQHTEVVEPKKRVARSSNENCTCCAENYHITLQDIGWQQWVLSPTEFDIKVCRGQCNESLSYFTINYQRIINSFYKVNKHLQRPGCNTWTPRCKAETYKELRMLYLGKDGTVFDQARSNRGVRRIKLGEKIA</sequence>
<dbReference type="PANTHER" id="PTHR11848">
    <property type="entry name" value="TGF-BETA FAMILY"/>
    <property type="match status" value="1"/>
</dbReference>
<dbReference type="InterPro" id="IPR001839">
    <property type="entry name" value="TGF-b_C"/>
</dbReference>
<evidence type="ECO:0000313" key="8">
    <source>
        <dbReference type="EMBL" id="GIY96374.1"/>
    </source>
</evidence>
<dbReference type="PROSITE" id="PS00250">
    <property type="entry name" value="TGF_BETA_1"/>
    <property type="match status" value="1"/>
</dbReference>
<dbReference type="Proteomes" id="UP001054945">
    <property type="component" value="Unassembled WGS sequence"/>
</dbReference>